<dbReference type="GeneID" id="57165933"/>
<dbReference type="InterPro" id="IPR020904">
    <property type="entry name" value="Sc_DH/Rdtase_CS"/>
</dbReference>
<dbReference type="PANTHER" id="PTHR44196:SF1">
    <property type="entry name" value="DEHYDROGENASE_REDUCTASE SDR FAMILY MEMBER 7B"/>
    <property type="match status" value="1"/>
</dbReference>
<accession>A0A1S1LDK3</accession>
<proteinExistence type="inferred from homology"/>
<evidence type="ECO:0000256" key="3">
    <source>
        <dbReference type="RuleBase" id="RU000363"/>
    </source>
</evidence>
<keyword evidence="2" id="KW-0560">Oxidoreductase</keyword>
<name>A0A1S1LDK3_9MYCO</name>
<dbReference type="PRINTS" id="PR00081">
    <property type="entry name" value="GDHRDH"/>
</dbReference>
<dbReference type="PANTHER" id="PTHR44196">
    <property type="entry name" value="DEHYDROGENASE/REDUCTASE SDR FAMILY MEMBER 7B"/>
    <property type="match status" value="1"/>
</dbReference>
<dbReference type="SUPFAM" id="SSF51735">
    <property type="entry name" value="NAD(P)-binding Rossmann-fold domains"/>
    <property type="match status" value="1"/>
</dbReference>
<dbReference type="EMBL" id="MLIK01000004">
    <property type="protein sequence ID" value="OHU30866.1"/>
    <property type="molecule type" value="Genomic_DNA"/>
</dbReference>
<dbReference type="FunFam" id="3.40.50.720:FF:000084">
    <property type="entry name" value="Short-chain dehydrogenase reductase"/>
    <property type="match status" value="1"/>
</dbReference>
<dbReference type="InterPro" id="IPR002347">
    <property type="entry name" value="SDR_fam"/>
</dbReference>
<evidence type="ECO:0000313" key="6">
    <source>
        <dbReference type="Proteomes" id="UP000179616"/>
    </source>
</evidence>
<dbReference type="OrthoDB" id="9775296at2"/>
<dbReference type="GO" id="GO:0016020">
    <property type="term" value="C:membrane"/>
    <property type="evidence" value="ECO:0007669"/>
    <property type="project" value="TreeGrafter"/>
</dbReference>
<dbReference type="InterPro" id="IPR036291">
    <property type="entry name" value="NAD(P)-bd_dom_sf"/>
</dbReference>
<dbReference type="Pfam" id="PF00106">
    <property type="entry name" value="adh_short"/>
    <property type="match status" value="1"/>
</dbReference>
<dbReference type="Gene3D" id="3.40.50.720">
    <property type="entry name" value="NAD(P)-binding Rossmann-like Domain"/>
    <property type="match status" value="1"/>
</dbReference>
<evidence type="ECO:0000256" key="2">
    <source>
        <dbReference type="ARBA" id="ARBA00023002"/>
    </source>
</evidence>
<dbReference type="CDD" id="cd05233">
    <property type="entry name" value="SDR_c"/>
    <property type="match status" value="1"/>
</dbReference>
<dbReference type="RefSeq" id="WP_070936130.1">
    <property type="nucleotide sequence ID" value="NZ_MLIK01000004.1"/>
</dbReference>
<dbReference type="SMART" id="SM00822">
    <property type="entry name" value="PKS_KR"/>
    <property type="match status" value="1"/>
</dbReference>
<sequence length="265" mass="27580">MSGIEARGAVVVVTGAGSGIGAAIAERYARLGAVVVASDIDEASAKDTAERCRGHGAQAHSYQCDVADTEAVAALAKSVNLEVGDVDILINNAGVGVGGPFLDTTEDDWTWLRSINIDGVVHGCRSFGATMAARRRGQIVNIASGAAYLPNRRMATYCASKAAVVAFSRSLRADLSSRRVGVSVICPGVINTPILYNTRLRGTAISEKDRLSKVFSISHSPNAVAKAVTAAAARDRAMVSVGFETQLGYHALRLVPALSGLVARL</sequence>
<dbReference type="PRINTS" id="PR00080">
    <property type="entry name" value="SDRFAMILY"/>
</dbReference>
<gene>
    <name evidence="5" type="ORF">BKG76_03900</name>
</gene>
<dbReference type="STRING" id="948102.BKG76_03900"/>
<evidence type="ECO:0000259" key="4">
    <source>
        <dbReference type="SMART" id="SM00822"/>
    </source>
</evidence>
<dbReference type="InterPro" id="IPR057326">
    <property type="entry name" value="KR_dom"/>
</dbReference>
<comment type="caution">
    <text evidence="5">The sequence shown here is derived from an EMBL/GenBank/DDBJ whole genome shotgun (WGS) entry which is preliminary data.</text>
</comment>
<dbReference type="PROSITE" id="PS00061">
    <property type="entry name" value="ADH_SHORT"/>
    <property type="match status" value="1"/>
</dbReference>
<evidence type="ECO:0000256" key="1">
    <source>
        <dbReference type="ARBA" id="ARBA00006484"/>
    </source>
</evidence>
<organism evidence="5 6">
    <name type="scientific">Mycobacteroides franklinii</name>
    <dbReference type="NCBI Taxonomy" id="948102"/>
    <lineage>
        <taxon>Bacteria</taxon>
        <taxon>Bacillati</taxon>
        <taxon>Actinomycetota</taxon>
        <taxon>Actinomycetes</taxon>
        <taxon>Mycobacteriales</taxon>
        <taxon>Mycobacteriaceae</taxon>
        <taxon>Mycobacteroides</taxon>
    </lineage>
</organism>
<protein>
    <recommendedName>
        <fullName evidence="4">Ketoreductase domain-containing protein</fullName>
    </recommendedName>
</protein>
<dbReference type="AlphaFoldDB" id="A0A1S1LDK3"/>
<comment type="similarity">
    <text evidence="1 3">Belongs to the short-chain dehydrogenases/reductases (SDR) family.</text>
</comment>
<feature type="domain" description="Ketoreductase" evidence="4">
    <location>
        <begin position="9"/>
        <end position="193"/>
    </location>
</feature>
<evidence type="ECO:0000313" key="5">
    <source>
        <dbReference type="EMBL" id="OHU30866.1"/>
    </source>
</evidence>
<dbReference type="GO" id="GO:0016491">
    <property type="term" value="F:oxidoreductase activity"/>
    <property type="evidence" value="ECO:0007669"/>
    <property type="project" value="UniProtKB-KW"/>
</dbReference>
<dbReference type="Proteomes" id="UP000179616">
    <property type="component" value="Unassembled WGS sequence"/>
</dbReference>
<reference evidence="5 6" key="1">
    <citation type="submission" date="2016-10" db="EMBL/GenBank/DDBJ databases">
        <title>Evaluation of Human, Veterinary and Environmental Mycobacterium chelonae Isolates by Core Genome Phylogenomic Analysis, Targeted Gene Comparison, and Anti-microbial Susceptibility Patterns: A Tale of Mistaken Identities.</title>
        <authorList>
            <person name="Fogelson S.B."/>
            <person name="Camus A.C."/>
            <person name="Lorenz W."/>
            <person name="Vasireddy R."/>
            <person name="Vasireddy S."/>
            <person name="Smith T."/>
            <person name="Brown-Elliott B.A."/>
            <person name="Wallace R.J.Jr."/>
            <person name="Hasan N.A."/>
            <person name="Reischl U."/>
            <person name="Sanchez S."/>
        </authorList>
    </citation>
    <scope>NUCLEOTIDE SEQUENCE [LARGE SCALE GENOMIC DNA]</scope>
    <source>
        <strain evidence="5 6">1559</strain>
    </source>
</reference>